<dbReference type="RefSeq" id="WP_267300218.1">
    <property type="nucleotide sequence ID" value="NZ_JAOQJZ010000001.1"/>
</dbReference>
<dbReference type="AlphaFoldDB" id="A0AAE3IEC3"/>
<protein>
    <recommendedName>
        <fullName evidence="8 9">Phosphoglucosamine mutase</fullName>
        <ecNumber evidence="7 9">5.4.2.10</ecNumber>
    </recommendedName>
</protein>
<feature type="binding site" evidence="9">
    <location>
        <position position="245"/>
    </location>
    <ligand>
        <name>Mg(2+)</name>
        <dbReference type="ChEBI" id="CHEBI:18420"/>
    </ligand>
</feature>
<dbReference type="Pfam" id="PF02878">
    <property type="entry name" value="PGM_PMM_I"/>
    <property type="match status" value="1"/>
</dbReference>
<reference evidence="14 15" key="1">
    <citation type="journal article" date="2021" name="ISME Commun">
        <title>Automated analysis of genomic sequences facilitates high-throughput and comprehensive description of bacteria.</title>
        <authorList>
            <person name="Hitch T.C.A."/>
        </authorList>
    </citation>
    <scope>NUCLEOTIDE SEQUENCE [LARGE SCALE GENOMIC DNA]</scope>
    <source>
        <strain evidence="14 15">Sanger_31</strain>
    </source>
</reference>
<evidence type="ECO:0000259" key="11">
    <source>
        <dbReference type="Pfam" id="PF02878"/>
    </source>
</evidence>
<dbReference type="Pfam" id="PF00408">
    <property type="entry name" value="PGM_PMM_IV"/>
    <property type="match status" value="1"/>
</dbReference>
<dbReference type="GO" id="GO:0005829">
    <property type="term" value="C:cytosol"/>
    <property type="evidence" value="ECO:0007669"/>
    <property type="project" value="TreeGrafter"/>
</dbReference>
<keyword evidence="3 9" id="KW-0479">Metal-binding</keyword>
<dbReference type="CDD" id="cd05802">
    <property type="entry name" value="GlmM"/>
    <property type="match status" value="1"/>
</dbReference>
<keyword evidence="15" id="KW-1185">Reference proteome</keyword>
<evidence type="ECO:0000256" key="9">
    <source>
        <dbReference type="HAMAP-Rule" id="MF_01554"/>
    </source>
</evidence>
<dbReference type="EC" id="5.4.2.10" evidence="7 9"/>
<dbReference type="Pfam" id="PF02879">
    <property type="entry name" value="PGM_PMM_II"/>
    <property type="match status" value="1"/>
</dbReference>
<evidence type="ECO:0000259" key="13">
    <source>
        <dbReference type="Pfam" id="PF02880"/>
    </source>
</evidence>
<evidence type="ECO:0000256" key="8">
    <source>
        <dbReference type="ARBA" id="ARBA00068193"/>
    </source>
</evidence>
<dbReference type="GO" id="GO:0000287">
    <property type="term" value="F:magnesium ion binding"/>
    <property type="evidence" value="ECO:0007669"/>
    <property type="project" value="UniProtKB-UniRule"/>
</dbReference>
<keyword evidence="2 9" id="KW-0597">Phosphoprotein</keyword>
<dbReference type="GO" id="GO:0009252">
    <property type="term" value="P:peptidoglycan biosynthetic process"/>
    <property type="evidence" value="ECO:0007669"/>
    <property type="project" value="TreeGrafter"/>
</dbReference>
<dbReference type="SUPFAM" id="SSF53738">
    <property type="entry name" value="Phosphoglucomutase, first 3 domains"/>
    <property type="match status" value="3"/>
</dbReference>
<dbReference type="GO" id="GO:0005975">
    <property type="term" value="P:carbohydrate metabolic process"/>
    <property type="evidence" value="ECO:0007669"/>
    <property type="project" value="InterPro"/>
</dbReference>
<name>A0AAE3IEC3_9FIRM</name>
<dbReference type="InterPro" id="IPR016055">
    <property type="entry name" value="A-D-PHexomutase_a/b/a-I/II/III"/>
</dbReference>
<comment type="PTM">
    <text evidence="9">Activated by phosphorylation.</text>
</comment>
<dbReference type="InterPro" id="IPR005846">
    <property type="entry name" value="A-D-PHexomutase_a/b/a-III"/>
</dbReference>
<evidence type="ECO:0000256" key="4">
    <source>
        <dbReference type="ARBA" id="ARBA00022842"/>
    </source>
</evidence>
<dbReference type="Gene3D" id="3.40.120.10">
    <property type="entry name" value="Alpha-D-Glucose-1,6-Bisphosphate, subunit A, domain 3"/>
    <property type="match status" value="3"/>
</dbReference>
<evidence type="ECO:0000259" key="12">
    <source>
        <dbReference type="Pfam" id="PF02879"/>
    </source>
</evidence>
<comment type="cofactor">
    <cofactor evidence="9">
        <name>Mg(2+)</name>
        <dbReference type="ChEBI" id="CHEBI:18420"/>
    </cofactor>
    <text evidence="9">Binds 1 Mg(2+) ion per subunit.</text>
</comment>
<feature type="binding site" description="via phosphate group" evidence="9">
    <location>
        <position position="101"/>
    </location>
    <ligand>
        <name>Mg(2+)</name>
        <dbReference type="ChEBI" id="CHEBI:18420"/>
    </ligand>
</feature>
<evidence type="ECO:0000256" key="6">
    <source>
        <dbReference type="ARBA" id="ARBA00050364"/>
    </source>
</evidence>
<evidence type="ECO:0000256" key="1">
    <source>
        <dbReference type="ARBA" id="ARBA00010231"/>
    </source>
</evidence>
<feature type="modified residue" description="Phosphoserine" evidence="9">
    <location>
        <position position="101"/>
    </location>
</feature>
<dbReference type="InterPro" id="IPR005845">
    <property type="entry name" value="A-D-PHexomutase_a/b/a-II"/>
</dbReference>
<evidence type="ECO:0000313" key="14">
    <source>
        <dbReference type="EMBL" id="MCU6704465.1"/>
    </source>
</evidence>
<dbReference type="InterPro" id="IPR005843">
    <property type="entry name" value="A-D-PHexomutase_C"/>
</dbReference>
<comment type="similarity">
    <text evidence="1 9">Belongs to the phosphohexose mutase family.</text>
</comment>
<dbReference type="Gene3D" id="3.30.310.50">
    <property type="entry name" value="Alpha-D-phosphohexomutase, C-terminal domain"/>
    <property type="match status" value="1"/>
</dbReference>
<dbReference type="GO" id="GO:0004615">
    <property type="term" value="F:phosphomannomutase activity"/>
    <property type="evidence" value="ECO:0007669"/>
    <property type="project" value="TreeGrafter"/>
</dbReference>
<evidence type="ECO:0000313" key="15">
    <source>
        <dbReference type="Proteomes" id="UP001208131"/>
    </source>
</evidence>
<feature type="active site" description="Phosphoserine intermediate" evidence="9">
    <location>
        <position position="101"/>
    </location>
</feature>
<evidence type="ECO:0000256" key="5">
    <source>
        <dbReference type="ARBA" id="ARBA00023235"/>
    </source>
</evidence>
<feature type="binding site" evidence="9">
    <location>
        <position position="243"/>
    </location>
    <ligand>
        <name>Mg(2+)</name>
        <dbReference type="ChEBI" id="CHEBI:18420"/>
    </ligand>
</feature>
<dbReference type="EMBL" id="JAOQJZ010000001">
    <property type="protein sequence ID" value="MCU6704465.1"/>
    <property type="molecule type" value="Genomic_DNA"/>
</dbReference>
<dbReference type="SUPFAM" id="SSF55957">
    <property type="entry name" value="Phosphoglucomutase, C-terminal domain"/>
    <property type="match status" value="1"/>
</dbReference>
<dbReference type="Proteomes" id="UP001208131">
    <property type="component" value="Unassembled WGS sequence"/>
</dbReference>
<evidence type="ECO:0000256" key="2">
    <source>
        <dbReference type="ARBA" id="ARBA00022553"/>
    </source>
</evidence>
<evidence type="ECO:0000259" key="10">
    <source>
        <dbReference type="Pfam" id="PF00408"/>
    </source>
</evidence>
<comment type="catalytic activity">
    <reaction evidence="6 9">
        <text>alpha-D-glucosamine 1-phosphate = D-glucosamine 6-phosphate</text>
        <dbReference type="Rhea" id="RHEA:23424"/>
        <dbReference type="ChEBI" id="CHEBI:58516"/>
        <dbReference type="ChEBI" id="CHEBI:58725"/>
        <dbReference type="EC" id="5.4.2.10"/>
    </reaction>
</comment>
<dbReference type="InterPro" id="IPR036900">
    <property type="entry name" value="A-D-PHexomutase_C_sf"/>
</dbReference>
<dbReference type="InterPro" id="IPR006352">
    <property type="entry name" value="GlmM_bact"/>
</dbReference>
<evidence type="ECO:0000256" key="7">
    <source>
        <dbReference type="ARBA" id="ARBA00066330"/>
    </source>
</evidence>
<comment type="function">
    <text evidence="9">Catalyzes the conversion of glucosamine-6-phosphate to glucosamine-1-phosphate.</text>
</comment>
<dbReference type="Pfam" id="PF02880">
    <property type="entry name" value="PGM_PMM_III"/>
    <property type="match status" value="1"/>
</dbReference>
<dbReference type="PRINTS" id="PR00509">
    <property type="entry name" value="PGMPMM"/>
</dbReference>
<feature type="domain" description="Alpha-D-phosphohexomutase alpha/beta/alpha" evidence="12">
    <location>
        <begin position="159"/>
        <end position="254"/>
    </location>
</feature>
<dbReference type="FunFam" id="3.40.120.10:FF:000002">
    <property type="entry name" value="Phosphoglucosamine mutase"/>
    <property type="match status" value="1"/>
</dbReference>
<gene>
    <name evidence="9 14" type="primary">glmM</name>
    <name evidence="14" type="ORF">OCV57_00805</name>
</gene>
<dbReference type="GO" id="GO:0006048">
    <property type="term" value="P:UDP-N-acetylglucosamine biosynthetic process"/>
    <property type="evidence" value="ECO:0007669"/>
    <property type="project" value="TreeGrafter"/>
</dbReference>
<dbReference type="InterPro" id="IPR005844">
    <property type="entry name" value="A-D-PHexomutase_a/b/a-I"/>
</dbReference>
<accession>A0AAE3IEC3</accession>
<feature type="binding site" evidence="9">
    <location>
        <position position="241"/>
    </location>
    <ligand>
        <name>Mg(2+)</name>
        <dbReference type="ChEBI" id="CHEBI:18420"/>
    </ligand>
</feature>
<dbReference type="InterPro" id="IPR005841">
    <property type="entry name" value="Alpha-D-phosphohexomutase_SF"/>
</dbReference>
<organism evidence="14 15">
    <name type="scientific">Hominimerdicola aceti</name>
    <dbReference type="NCBI Taxonomy" id="2981726"/>
    <lineage>
        <taxon>Bacteria</taxon>
        <taxon>Bacillati</taxon>
        <taxon>Bacillota</taxon>
        <taxon>Clostridia</taxon>
        <taxon>Eubacteriales</taxon>
        <taxon>Oscillospiraceae</taxon>
        <taxon>Hominimerdicola</taxon>
    </lineage>
</organism>
<dbReference type="PANTHER" id="PTHR42946:SF1">
    <property type="entry name" value="PHOSPHOGLUCOMUTASE (ALPHA-D-GLUCOSE-1,6-BISPHOSPHATE-DEPENDENT)"/>
    <property type="match status" value="1"/>
</dbReference>
<feature type="domain" description="Alpha-D-phosphohexomutase alpha/beta/alpha" evidence="13">
    <location>
        <begin position="258"/>
        <end position="369"/>
    </location>
</feature>
<sequence>MGRLFGTDGARGVAITELTCELAMQIGRAAAMVLTKETNHKAKIIIGKDTRISGDILESALVAGICSVGADAHILGVVPTPAVAMLVKKYNADAGVMISASHNSVEFNGIKLFSGTGFKLSDEIENEIEALILDTPERIELKDGCDIGHVYYEKDAAWDYIRYVMKTVQTDFNGIRVALDCANGSASVCAQRIFEGLGAKCIMLNDKPDGTNINKDCGSTHIEGLQKAVVDNHCDIGLAFDGDADRCLAVDEKGELIDGDKILAIFSKYMKNMGILKNNTCVVTVMTNLGFFKYAKANGIVAATTKVGDRYVLEEMLKGGYNIGGEQSGHIILLDYANTGDGELTGTKLLTVLKCTGEKASELASCMECYPQVLVNVKITADKKGMWDKVLEITDAIKMYSEKLGDEGRILVRESGTEPLVRVMIEGKRTGIITEYAHKIAELIEKM</sequence>
<dbReference type="HAMAP" id="MF_01554_B">
    <property type="entry name" value="GlmM_B"/>
    <property type="match status" value="1"/>
</dbReference>
<proteinExistence type="inferred from homology"/>
<dbReference type="FunFam" id="3.30.310.50:FF:000001">
    <property type="entry name" value="Phosphoglucosamine mutase"/>
    <property type="match status" value="1"/>
</dbReference>
<dbReference type="InterPro" id="IPR050060">
    <property type="entry name" value="Phosphoglucosamine_mutase"/>
</dbReference>
<dbReference type="GO" id="GO:0008966">
    <property type="term" value="F:phosphoglucosamine mutase activity"/>
    <property type="evidence" value="ECO:0007669"/>
    <property type="project" value="UniProtKB-UniRule"/>
</dbReference>
<dbReference type="PANTHER" id="PTHR42946">
    <property type="entry name" value="PHOSPHOHEXOSE MUTASE"/>
    <property type="match status" value="1"/>
</dbReference>
<dbReference type="NCBIfam" id="TIGR01455">
    <property type="entry name" value="glmM"/>
    <property type="match status" value="1"/>
</dbReference>
<dbReference type="FunFam" id="3.40.120.10:FF:000001">
    <property type="entry name" value="Phosphoglucosamine mutase"/>
    <property type="match status" value="1"/>
</dbReference>
<keyword evidence="5 9" id="KW-0413">Isomerase</keyword>
<keyword evidence="4 9" id="KW-0460">Magnesium</keyword>
<feature type="domain" description="Alpha-D-phosphohexomutase alpha/beta/alpha" evidence="11">
    <location>
        <begin position="3"/>
        <end position="134"/>
    </location>
</feature>
<evidence type="ECO:0000256" key="3">
    <source>
        <dbReference type="ARBA" id="ARBA00022723"/>
    </source>
</evidence>
<feature type="domain" description="Alpha-D-phosphohexomutase C-terminal" evidence="10">
    <location>
        <begin position="374"/>
        <end position="442"/>
    </location>
</feature>
<comment type="caution">
    <text evidence="14">The sequence shown here is derived from an EMBL/GenBank/DDBJ whole genome shotgun (WGS) entry which is preliminary data.</text>
</comment>